<keyword evidence="2" id="KW-1185">Reference proteome</keyword>
<comment type="caution">
    <text evidence="1">The sequence shown here is derived from an EMBL/GenBank/DDBJ whole genome shotgun (WGS) entry which is preliminary data.</text>
</comment>
<proteinExistence type="predicted"/>
<sequence length="142" mass="16147">MNDCKNSVQSVCNFMCVLIIDTEVRICLYFVITACPLRLPSNVYTPPSLGISVRQTLALSFKMNKNKFATLHDFKEWKSKLEDDNLCFYALSARNRQNKNTTYLDCHRTGNFQSRSTTVSTIKSAIFLSRAETLVSSLCRAL</sequence>
<name>A0A6G0YH12_APHCR</name>
<gene>
    <name evidence="1" type="ORF">FWK35_00020109</name>
</gene>
<protein>
    <submittedName>
        <fullName evidence="1">Uncharacterized protein</fullName>
    </submittedName>
</protein>
<dbReference type="AlphaFoldDB" id="A0A6G0YH12"/>
<organism evidence="1 2">
    <name type="scientific">Aphis craccivora</name>
    <name type="common">Cowpea aphid</name>
    <dbReference type="NCBI Taxonomy" id="307492"/>
    <lineage>
        <taxon>Eukaryota</taxon>
        <taxon>Metazoa</taxon>
        <taxon>Ecdysozoa</taxon>
        <taxon>Arthropoda</taxon>
        <taxon>Hexapoda</taxon>
        <taxon>Insecta</taxon>
        <taxon>Pterygota</taxon>
        <taxon>Neoptera</taxon>
        <taxon>Paraneoptera</taxon>
        <taxon>Hemiptera</taxon>
        <taxon>Sternorrhyncha</taxon>
        <taxon>Aphidomorpha</taxon>
        <taxon>Aphidoidea</taxon>
        <taxon>Aphididae</taxon>
        <taxon>Aphidini</taxon>
        <taxon>Aphis</taxon>
        <taxon>Aphis</taxon>
    </lineage>
</organism>
<dbReference type="Proteomes" id="UP000478052">
    <property type="component" value="Unassembled WGS sequence"/>
</dbReference>
<reference evidence="1 2" key="1">
    <citation type="submission" date="2019-08" db="EMBL/GenBank/DDBJ databases">
        <title>Whole genome of Aphis craccivora.</title>
        <authorList>
            <person name="Voronova N.V."/>
            <person name="Shulinski R.S."/>
            <person name="Bandarenka Y.V."/>
            <person name="Zhorov D.G."/>
            <person name="Warner D."/>
        </authorList>
    </citation>
    <scope>NUCLEOTIDE SEQUENCE [LARGE SCALE GENOMIC DNA]</scope>
    <source>
        <strain evidence="1">180601</strain>
        <tissue evidence="1">Whole Body</tissue>
    </source>
</reference>
<dbReference type="OrthoDB" id="6598182at2759"/>
<evidence type="ECO:0000313" key="1">
    <source>
        <dbReference type="EMBL" id="KAF0755581.1"/>
    </source>
</evidence>
<evidence type="ECO:0000313" key="2">
    <source>
        <dbReference type="Proteomes" id="UP000478052"/>
    </source>
</evidence>
<accession>A0A6G0YH12</accession>
<dbReference type="EMBL" id="VUJU01004092">
    <property type="protein sequence ID" value="KAF0755581.1"/>
    <property type="molecule type" value="Genomic_DNA"/>
</dbReference>